<protein>
    <submittedName>
        <fullName evidence="1">Uncharacterized protein</fullName>
    </submittedName>
</protein>
<reference evidence="1" key="1">
    <citation type="submission" date="2018-11" db="EMBL/GenBank/DDBJ databases">
        <authorList>
            <consortium name="Pathogen Informatics"/>
        </authorList>
    </citation>
    <scope>NUCLEOTIDE SEQUENCE</scope>
</reference>
<organism evidence="1 2">
    <name type="scientific">Protopolystoma xenopodis</name>
    <dbReference type="NCBI Taxonomy" id="117903"/>
    <lineage>
        <taxon>Eukaryota</taxon>
        <taxon>Metazoa</taxon>
        <taxon>Spiralia</taxon>
        <taxon>Lophotrochozoa</taxon>
        <taxon>Platyhelminthes</taxon>
        <taxon>Monogenea</taxon>
        <taxon>Polyopisthocotylea</taxon>
        <taxon>Polystomatidea</taxon>
        <taxon>Polystomatidae</taxon>
        <taxon>Protopolystoma</taxon>
    </lineage>
</organism>
<keyword evidence="2" id="KW-1185">Reference proteome</keyword>
<comment type="caution">
    <text evidence="1">The sequence shown here is derived from an EMBL/GenBank/DDBJ whole genome shotgun (WGS) entry which is preliminary data.</text>
</comment>
<evidence type="ECO:0000313" key="1">
    <source>
        <dbReference type="EMBL" id="VEL13476.1"/>
    </source>
</evidence>
<sequence length="281" mass="31156">MCELGFEKPFLIALFTSAPASLLQDIFSQQKRVVNQVNSSSSPLDCREPSSVNTNCHEIESAILVDDSTTNLESKAQEVSTIEISTEVSHIPSRWHSNSCVQTPSLLLCPNRIVASDSRSIGESDEAYQPMQVQQQQKRFDAEQAIEEPTHQVGLVDSIGLESRLQPSSSSGRQQQLQMELEARQQLGSVSSQLTVVKPSGQSCLPAADRLATIDGNDCSGESGRVSDCLLTPDQVHVYFVVRLKEKMRKDGAKPAIRVEVEQRTGRRMKYNHSYLNEHKL</sequence>
<dbReference type="EMBL" id="CAAALY010017912">
    <property type="protein sequence ID" value="VEL13476.1"/>
    <property type="molecule type" value="Genomic_DNA"/>
</dbReference>
<gene>
    <name evidence="1" type="ORF">PXEA_LOCUS6916</name>
</gene>
<proteinExistence type="predicted"/>
<dbReference type="Proteomes" id="UP000784294">
    <property type="component" value="Unassembled WGS sequence"/>
</dbReference>
<dbReference type="AlphaFoldDB" id="A0A448WJR6"/>
<accession>A0A448WJR6</accession>
<evidence type="ECO:0000313" key="2">
    <source>
        <dbReference type="Proteomes" id="UP000784294"/>
    </source>
</evidence>
<name>A0A448WJR6_9PLAT</name>